<comment type="caution">
    <text evidence="2">The sequence shown here is derived from an EMBL/GenBank/DDBJ whole genome shotgun (WGS) entry which is preliminary data.</text>
</comment>
<evidence type="ECO:0000313" key="2">
    <source>
        <dbReference type="EMBL" id="MED6137392.1"/>
    </source>
</evidence>
<keyword evidence="3" id="KW-1185">Reference proteome</keyword>
<accession>A0ABU6SLQ8</accession>
<protein>
    <submittedName>
        <fullName evidence="2">Uncharacterized protein</fullName>
    </submittedName>
</protein>
<evidence type="ECO:0000256" key="1">
    <source>
        <dbReference type="SAM" id="MobiDB-lite"/>
    </source>
</evidence>
<feature type="non-terminal residue" evidence="2">
    <location>
        <position position="147"/>
    </location>
</feature>
<feature type="compositionally biased region" description="Low complexity" evidence="1">
    <location>
        <begin position="20"/>
        <end position="29"/>
    </location>
</feature>
<feature type="region of interest" description="Disordered" evidence="1">
    <location>
        <begin position="66"/>
        <end position="86"/>
    </location>
</feature>
<evidence type="ECO:0000313" key="3">
    <source>
        <dbReference type="Proteomes" id="UP001341840"/>
    </source>
</evidence>
<reference evidence="2 3" key="1">
    <citation type="journal article" date="2023" name="Plants (Basel)">
        <title>Bridging the Gap: Combining Genomics and Transcriptomics Approaches to Understand Stylosanthes scabra, an Orphan Legume from the Brazilian Caatinga.</title>
        <authorList>
            <person name="Ferreira-Neto J.R.C."/>
            <person name="da Silva M.D."/>
            <person name="Binneck E."/>
            <person name="de Melo N.F."/>
            <person name="da Silva R.H."/>
            <person name="de Melo A.L.T.M."/>
            <person name="Pandolfi V."/>
            <person name="Bustamante F.O."/>
            <person name="Brasileiro-Vidal A.C."/>
            <person name="Benko-Iseppon A.M."/>
        </authorList>
    </citation>
    <scope>NUCLEOTIDE SEQUENCE [LARGE SCALE GENOMIC DNA]</scope>
    <source>
        <tissue evidence="2">Leaves</tissue>
    </source>
</reference>
<dbReference type="Proteomes" id="UP001341840">
    <property type="component" value="Unassembled WGS sequence"/>
</dbReference>
<feature type="compositionally biased region" description="Low complexity" evidence="1">
    <location>
        <begin position="76"/>
        <end position="85"/>
    </location>
</feature>
<dbReference type="EMBL" id="JASCZI010061047">
    <property type="protein sequence ID" value="MED6137392.1"/>
    <property type="molecule type" value="Genomic_DNA"/>
</dbReference>
<sequence>MIVEIIDLTGESPSPPPLPSSRRSASQQQGPTILNFANATTTPPATSVWPPSMHIYDPSLNPSHRYYHHQQLQATNDNNNNNNDNGSSFFYPPYMHVDQHQHQAAAPAPAVTTAHEPLISQSQQTEFMFSHPNNNFLAADDWTLKEH</sequence>
<gene>
    <name evidence="2" type="ORF">PIB30_064618</name>
</gene>
<name>A0ABU6SLQ8_9FABA</name>
<organism evidence="2 3">
    <name type="scientific">Stylosanthes scabra</name>
    <dbReference type="NCBI Taxonomy" id="79078"/>
    <lineage>
        <taxon>Eukaryota</taxon>
        <taxon>Viridiplantae</taxon>
        <taxon>Streptophyta</taxon>
        <taxon>Embryophyta</taxon>
        <taxon>Tracheophyta</taxon>
        <taxon>Spermatophyta</taxon>
        <taxon>Magnoliopsida</taxon>
        <taxon>eudicotyledons</taxon>
        <taxon>Gunneridae</taxon>
        <taxon>Pentapetalae</taxon>
        <taxon>rosids</taxon>
        <taxon>fabids</taxon>
        <taxon>Fabales</taxon>
        <taxon>Fabaceae</taxon>
        <taxon>Papilionoideae</taxon>
        <taxon>50 kb inversion clade</taxon>
        <taxon>dalbergioids sensu lato</taxon>
        <taxon>Dalbergieae</taxon>
        <taxon>Pterocarpus clade</taxon>
        <taxon>Stylosanthes</taxon>
    </lineage>
</organism>
<feature type="region of interest" description="Disordered" evidence="1">
    <location>
        <begin position="1"/>
        <end position="29"/>
    </location>
</feature>
<proteinExistence type="predicted"/>